<dbReference type="AlphaFoldDB" id="A0AAW9ACQ3"/>
<dbReference type="RefSeq" id="WP_283732712.1">
    <property type="nucleotide sequence ID" value="NZ_CP125968.1"/>
</dbReference>
<gene>
    <name evidence="2" type="ORF">QTL97_08055</name>
</gene>
<organism evidence="2 3">
    <name type="scientific">Sporosarcina thermotolerans</name>
    <dbReference type="NCBI Taxonomy" id="633404"/>
    <lineage>
        <taxon>Bacteria</taxon>
        <taxon>Bacillati</taxon>
        <taxon>Bacillota</taxon>
        <taxon>Bacilli</taxon>
        <taxon>Bacillales</taxon>
        <taxon>Caryophanaceae</taxon>
        <taxon>Sporosarcina</taxon>
    </lineage>
</organism>
<feature type="region of interest" description="Disordered" evidence="1">
    <location>
        <begin position="1"/>
        <end position="57"/>
    </location>
</feature>
<dbReference type="Proteomes" id="UP001271648">
    <property type="component" value="Unassembled WGS sequence"/>
</dbReference>
<evidence type="ECO:0000313" key="2">
    <source>
        <dbReference type="EMBL" id="MDW0116883.1"/>
    </source>
</evidence>
<feature type="compositionally biased region" description="Basic and acidic residues" evidence="1">
    <location>
        <begin position="1"/>
        <end position="15"/>
    </location>
</feature>
<name>A0AAW9ACQ3_9BACL</name>
<comment type="caution">
    <text evidence="2">The sequence shown here is derived from an EMBL/GenBank/DDBJ whole genome shotgun (WGS) entry which is preliminary data.</text>
</comment>
<feature type="compositionally biased region" description="Basic and acidic residues" evidence="1">
    <location>
        <begin position="46"/>
        <end position="57"/>
    </location>
</feature>
<keyword evidence="3" id="KW-1185">Reference proteome</keyword>
<protein>
    <submittedName>
        <fullName evidence="2">Uncharacterized protein</fullName>
    </submittedName>
</protein>
<evidence type="ECO:0000256" key="1">
    <source>
        <dbReference type="SAM" id="MobiDB-lite"/>
    </source>
</evidence>
<proteinExistence type="predicted"/>
<sequence length="57" mass="6642">MKDNRFQTNTDKEDNGFTGMPNAKFPDFEPEQDGKKQVMQFQNSTEARKKPCTNDKK</sequence>
<accession>A0AAW9ACQ3</accession>
<reference evidence="2 3" key="1">
    <citation type="submission" date="2023-06" db="EMBL/GenBank/DDBJ databases">
        <title>Sporosarcina sp. nov., isolated from Korean traditional fermented seafood 'Jeotgal'.</title>
        <authorList>
            <person name="Yang A.I."/>
            <person name="Shin N.-R."/>
        </authorList>
    </citation>
    <scope>NUCLEOTIDE SEQUENCE [LARGE SCALE GENOMIC DNA]</scope>
    <source>
        <strain evidence="2 3">KCTC43456</strain>
    </source>
</reference>
<dbReference type="EMBL" id="JAUBDJ010000004">
    <property type="protein sequence ID" value="MDW0116883.1"/>
    <property type="molecule type" value="Genomic_DNA"/>
</dbReference>
<evidence type="ECO:0000313" key="3">
    <source>
        <dbReference type="Proteomes" id="UP001271648"/>
    </source>
</evidence>